<dbReference type="CDD" id="cd00090">
    <property type="entry name" value="HTH_ARSR"/>
    <property type="match status" value="1"/>
</dbReference>
<comment type="caution">
    <text evidence="4">The sequence shown here is derived from an EMBL/GenBank/DDBJ whole genome shotgun (WGS) entry which is preliminary data.</text>
</comment>
<dbReference type="InterPro" id="IPR021760">
    <property type="entry name" value="RepC_C"/>
</dbReference>
<feature type="domain" description="Plasmid replication protein C C-terminal" evidence="3">
    <location>
        <begin position="325"/>
        <end position="425"/>
    </location>
</feature>
<evidence type="ECO:0000313" key="5">
    <source>
        <dbReference type="Proteomes" id="UP000744980"/>
    </source>
</evidence>
<dbReference type="Proteomes" id="UP000744980">
    <property type="component" value="Unassembled WGS sequence"/>
</dbReference>
<proteinExistence type="predicted"/>
<feature type="domain" description="Plasmid replication protein C N-terminal" evidence="2">
    <location>
        <begin position="13"/>
        <end position="185"/>
    </location>
</feature>
<dbReference type="InterPro" id="IPR005090">
    <property type="entry name" value="RepC_N"/>
</dbReference>
<gene>
    <name evidence="4" type="ORF">GFB56_32545</name>
</gene>
<keyword evidence="5" id="KW-1185">Reference proteome</keyword>
<dbReference type="Pfam" id="PF11800">
    <property type="entry name" value="RP-C_C"/>
    <property type="match status" value="1"/>
</dbReference>
<evidence type="ECO:0000313" key="4">
    <source>
        <dbReference type="EMBL" id="MBM3095453.1"/>
    </source>
</evidence>
<accession>A0AAW4FVS9</accession>
<dbReference type="Pfam" id="PF03428">
    <property type="entry name" value="RP-C"/>
    <property type="match status" value="1"/>
</dbReference>
<dbReference type="GO" id="GO:0006355">
    <property type="term" value="P:regulation of DNA-templated transcription"/>
    <property type="evidence" value="ECO:0007669"/>
    <property type="project" value="UniProtKB-ARBA"/>
</dbReference>
<dbReference type="InterPro" id="IPR011991">
    <property type="entry name" value="ArsR-like_HTH"/>
</dbReference>
<organism evidence="4 5">
    <name type="scientific">Ensifer canadensis</name>
    <dbReference type="NCBI Taxonomy" id="555315"/>
    <lineage>
        <taxon>Bacteria</taxon>
        <taxon>Pseudomonadati</taxon>
        <taxon>Pseudomonadota</taxon>
        <taxon>Alphaproteobacteria</taxon>
        <taxon>Hyphomicrobiales</taxon>
        <taxon>Rhizobiaceae</taxon>
        <taxon>Sinorhizobium/Ensifer group</taxon>
        <taxon>Ensifer</taxon>
    </lineage>
</organism>
<dbReference type="RefSeq" id="WP_113569730.1">
    <property type="nucleotide sequence ID" value="NZ_CP083371.1"/>
</dbReference>
<feature type="region of interest" description="Disordered" evidence="1">
    <location>
        <begin position="244"/>
        <end position="324"/>
    </location>
</feature>
<evidence type="ECO:0000259" key="2">
    <source>
        <dbReference type="Pfam" id="PF03428"/>
    </source>
</evidence>
<feature type="compositionally biased region" description="Polar residues" evidence="1">
    <location>
        <begin position="244"/>
        <end position="267"/>
    </location>
</feature>
<dbReference type="InterPro" id="IPR047611">
    <property type="entry name" value="RepABC_RepC"/>
</dbReference>
<protein>
    <submittedName>
        <fullName evidence="4">Replication initiation protein RepC</fullName>
    </submittedName>
</protein>
<dbReference type="NCBIfam" id="NF010396">
    <property type="entry name" value="PRK13824.1"/>
    <property type="match status" value="1"/>
</dbReference>
<feature type="compositionally biased region" description="Polar residues" evidence="1">
    <location>
        <begin position="276"/>
        <end position="310"/>
    </location>
</feature>
<evidence type="ECO:0000256" key="1">
    <source>
        <dbReference type="SAM" id="MobiDB-lite"/>
    </source>
</evidence>
<dbReference type="AlphaFoldDB" id="A0AAW4FVS9"/>
<reference evidence="4 5" key="1">
    <citation type="submission" date="2020-01" db="EMBL/GenBank/DDBJ databases">
        <title>Draft genome assembly of Ensifer adhaerens T173.</title>
        <authorList>
            <person name="Craig J.E."/>
            <person name="Stinchcombe J.R."/>
        </authorList>
    </citation>
    <scope>NUCLEOTIDE SEQUENCE [LARGE SCALE GENOMIC DNA]</scope>
    <source>
        <strain evidence="4 5">T173</strain>
    </source>
</reference>
<dbReference type="NCBIfam" id="NF040974">
    <property type="entry name" value="RepABC_RepC"/>
    <property type="match status" value="1"/>
</dbReference>
<evidence type="ECO:0000259" key="3">
    <source>
        <dbReference type="Pfam" id="PF11800"/>
    </source>
</evidence>
<dbReference type="EMBL" id="WXFA01000045">
    <property type="protein sequence ID" value="MBM3095453.1"/>
    <property type="molecule type" value="Genomic_DNA"/>
</dbReference>
<sequence>MERGNVTTPFGRRAMTLGMFASQVIASEIDSQQPIDKWKLFRTVCEAKAVVGVSDRALAVLNALLSFYPKVELTSGKGLVVFPSNNQLALRTHGMPGTTLRRHLATLVEAGLILRKDSPNGKRYARRDTKGAIGDAFGFDLSPLLARAHELQTAAAAVALARQEAQLARERLSLCRRDLTKLIDVLRETDQTSNWDDLQSRYLLAVDTLPRKPGLAEIEPVLKQLDALRAEVLNQLEKLVNLENSDTNDSQNGCHIQSSHPDSSTESEPGFGSEAVTFSNSRQTSDSMAVVQASNRTAIATDAASQTETPEVTRGKTHRPPQTFPLSTVLKACPDIVDYGPGGKVQSWRDLMVAAAVVRSMLNVSQGAHDEACRVLGPEAAATVLACILQRSPHIASAGGYLRDLTRRSMRQEFVVGPMVMALLRANPGSMALAS</sequence>
<name>A0AAW4FVS9_9HYPH</name>